<name>A0ABP0GHG6_CLALP</name>
<dbReference type="Proteomes" id="UP001642483">
    <property type="component" value="Unassembled WGS sequence"/>
</dbReference>
<evidence type="ECO:0000313" key="2">
    <source>
        <dbReference type="Proteomes" id="UP001642483"/>
    </source>
</evidence>
<accession>A0ABP0GHG6</accession>
<evidence type="ECO:0000313" key="1">
    <source>
        <dbReference type="EMBL" id="CAK8691192.1"/>
    </source>
</evidence>
<protein>
    <submittedName>
        <fullName evidence="1">Uncharacterized protein</fullName>
    </submittedName>
</protein>
<proteinExistence type="predicted"/>
<organism evidence="1 2">
    <name type="scientific">Clavelina lepadiformis</name>
    <name type="common">Light-bulb sea squirt</name>
    <name type="synonym">Ascidia lepadiformis</name>
    <dbReference type="NCBI Taxonomy" id="159417"/>
    <lineage>
        <taxon>Eukaryota</taxon>
        <taxon>Metazoa</taxon>
        <taxon>Chordata</taxon>
        <taxon>Tunicata</taxon>
        <taxon>Ascidiacea</taxon>
        <taxon>Aplousobranchia</taxon>
        <taxon>Clavelinidae</taxon>
        <taxon>Clavelina</taxon>
    </lineage>
</organism>
<comment type="caution">
    <text evidence="1">The sequence shown here is derived from an EMBL/GenBank/DDBJ whole genome shotgun (WGS) entry which is preliminary data.</text>
</comment>
<gene>
    <name evidence="1" type="ORF">CVLEPA_LOCUS23775</name>
</gene>
<sequence length="102" mass="11709">MITGNLTASPRAYKTPENMYKPTNRKNLNFTFRISHTCYALNNEANAQNLRPGANGELCFNCRKPLQCVCLRKEPYSRDLLGKLIAGHNKIRKTSFKTVKRF</sequence>
<reference evidence="1 2" key="1">
    <citation type="submission" date="2024-02" db="EMBL/GenBank/DDBJ databases">
        <authorList>
            <person name="Daric V."/>
            <person name="Darras S."/>
        </authorList>
    </citation>
    <scope>NUCLEOTIDE SEQUENCE [LARGE SCALE GENOMIC DNA]</scope>
</reference>
<keyword evidence="2" id="KW-1185">Reference proteome</keyword>
<dbReference type="EMBL" id="CAWYQH010000119">
    <property type="protein sequence ID" value="CAK8691192.1"/>
    <property type="molecule type" value="Genomic_DNA"/>
</dbReference>